<proteinExistence type="inferred from homology"/>
<evidence type="ECO:0000256" key="3">
    <source>
        <dbReference type="ARBA" id="ARBA00022692"/>
    </source>
</evidence>
<reference evidence="8 9" key="1">
    <citation type="journal article" date="2020" name="Front. Plant Sci.">
        <title>Isolation of Rhizosphere Bacteria That Improve Quality and Water Stress Tolerance in Greenhouse Ornamentals.</title>
        <authorList>
            <person name="Nordstedt N.P."/>
            <person name="Jones M.L."/>
        </authorList>
    </citation>
    <scope>NUCLEOTIDE SEQUENCE [LARGE SCALE GENOMIC DNA]</scope>
    <source>
        <strain evidence="8 9">C7D2</strain>
    </source>
</reference>
<evidence type="ECO:0000256" key="1">
    <source>
        <dbReference type="ARBA" id="ARBA00004141"/>
    </source>
</evidence>
<dbReference type="InterPro" id="IPR051401">
    <property type="entry name" value="GtrA_CellWall_Glycosyl"/>
</dbReference>
<evidence type="ECO:0000256" key="5">
    <source>
        <dbReference type="ARBA" id="ARBA00023136"/>
    </source>
</evidence>
<evidence type="ECO:0000256" key="2">
    <source>
        <dbReference type="ARBA" id="ARBA00009399"/>
    </source>
</evidence>
<evidence type="ECO:0000259" key="7">
    <source>
        <dbReference type="Pfam" id="PF04138"/>
    </source>
</evidence>
<dbReference type="Proteomes" id="UP000536720">
    <property type="component" value="Unassembled WGS sequence"/>
</dbReference>
<feature type="transmembrane region" description="Helical" evidence="6">
    <location>
        <begin position="97"/>
        <end position="118"/>
    </location>
</feature>
<dbReference type="Pfam" id="PF04138">
    <property type="entry name" value="GtrA_DPMS_TM"/>
    <property type="match status" value="1"/>
</dbReference>
<feature type="transmembrane region" description="Helical" evidence="6">
    <location>
        <begin position="70"/>
        <end position="91"/>
    </location>
</feature>
<dbReference type="GO" id="GO:0005886">
    <property type="term" value="C:plasma membrane"/>
    <property type="evidence" value="ECO:0007669"/>
    <property type="project" value="TreeGrafter"/>
</dbReference>
<organism evidence="8 9">
    <name type="scientific">Pseudomonas corrugata</name>
    <dbReference type="NCBI Taxonomy" id="47879"/>
    <lineage>
        <taxon>Bacteria</taxon>
        <taxon>Pseudomonadati</taxon>
        <taxon>Pseudomonadota</taxon>
        <taxon>Gammaproteobacteria</taxon>
        <taxon>Pseudomonadales</taxon>
        <taxon>Pseudomonadaceae</taxon>
        <taxon>Pseudomonas</taxon>
    </lineage>
</organism>
<keyword evidence="3 6" id="KW-0812">Transmembrane</keyword>
<feature type="domain" description="GtrA/DPMS transmembrane" evidence="7">
    <location>
        <begin position="5"/>
        <end position="119"/>
    </location>
</feature>
<dbReference type="AlphaFoldDB" id="A0A7Y6DIT1"/>
<evidence type="ECO:0000313" key="8">
    <source>
        <dbReference type="EMBL" id="NUT88932.1"/>
    </source>
</evidence>
<dbReference type="GO" id="GO:0000271">
    <property type="term" value="P:polysaccharide biosynthetic process"/>
    <property type="evidence" value="ECO:0007669"/>
    <property type="project" value="InterPro"/>
</dbReference>
<dbReference type="InterPro" id="IPR007267">
    <property type="entry name" value="GtrA_DPMS_TM"/>
</dbReference>
<protein>
    <submittedName>
        <fullName evidence="8">GtrA family protein</fullName>
    </submittedName>
</protein>
<keyword evidence="5 6" id="KW-0472">Membrane</keyword>
<comment type="subcellular location">
    <subcellularLocation>
        <location evidence="1">Membrane</location>
        <topology evidence="1">Multi-pass membrane protein</topology>
    </subcellularLocation>
</comment>
<dbReference type="PANTHER" id="PTHR38459:SF1">
    <property type="entry name" value="PROPHAGE BACTOPRENOL-LINKED GLUCOSE TRANSLOCASE HOMOLOG"/>
    <property type="match status" value="1"/>
</dbReference>
<feature type="transmembrane region" description="Helical" evidence="6">
    <location>
        <begin position="7"/>
        <end position="27"/>
    </location>
</feature>
<keyword evidence="4 6" id="KW-1133">Transmembrane helix</keyword>
<dbReference type="RefSeq" id="WP_175363539.1">
    <property type="nucleotide sequence ID" value="NZ_JABFMR010000022.1"/>
</dbReference>
<evidence type="ECO:0000256" key="6">
    <source>
        <dbReference type="SAM" id="Phobius"/>
    </source>
</evidence>
<comment type="similarity">
    <text evidence="2">Belongs to the GtrA family.</text>
</comment>
<sequence length="137" mass="14974">MTFIRYAAIQLLAYALDMGTFLLLMAFFKGEPILANIAGKGVAGVFAFFLHRHFTFKSNHGSGNVQALGYFSLLAINIPLASALLSVGLYLVDSPTAVKFVSDVACVFMTYWISKLFVFTSKAQAPDRPNRVKGIGR</sequence>
<gene>
    <name evidence="8" type="ORF">HNO91_21100</name>
</gene>
<accession>A0A7Y6DIT1</accession>
<evidence type="ECO:0000313" key="9">
    <source>
        <dbReference type="Proteomes" id="UP000536720"/>
    </source>
</evidence>
<feature type="transmembrane region" description="Helical" evidence="6">
    <location>
        <begin position="33"/>
        <end position="50"/>
    </location>
</feature>
<comment type="caution">
    <text evidence="8">The sequence shown here is derived from an EMBL/GenBank/DDBJ whole genome shotgun (WGS) entry which is preliminary data.</text>
</comment>
<evidence type="ECO:0000256" key="4">
    <source>
        <dbReference type="ARBA" id="ARBA00022989"/>
    </source>
</evidence>
<name>A0A7Y6DIT1_9PSED</name>
<dbReference type="EMBL" id="JABFMR010000022">
    <property type="protein sequence ID" value="NUT88932.1"/>
    <property type="molecule type" value="Genomic_DNA"/>
</dbReference>
<dbReference type="PANTHER" id="PTHR38459">
    <property type="entry name" value="PROPHAGE BACTOPRENOL-LINKED GLUCOSE TRANSLOCASE HOMOLOG"/>
    <property type="match status" value="1"/>
</dbReference>